<evidence type="ECO:0000313" key="2">
    <source>
        <dbReference type="Proteomes" id="UP000092460"/>
    </source>
</evidence>
<organism evidence="1 2">
    <name type="scientific">Glossina palpalis gambiensis</name>
    <dbReference type="NCBI Taxonomy" id="67801"/>
    <lineage>
        <taxon>Eukaryota</taxon>
        <taxon>Metazoa</taxon>
        <taxon>Ecdysozoa</taxon>
        <taxon>Arthropoda</taxon>
        <taxon>Hexapoda</taxon>
        <taxon>Insecta</taxon>
        <taxon>Pterygota</taxon>
        <taxon>Neoptera</taxon>
        <taxon>Endopterygota</taxon>
        <taxon>Diptera</taxon>
        <taxon>Brachycera</taxon>
        <taxon>Muscomorpha</taxon>
        <taxon>Hippoboscoidea</taxon>
        <taxon>Glossinidae</taxon>
        <taxon>Glossina</taxon>
    </lineage>
</organism>
<dbReference type="VEuPathDB" id="VectorBase:GPPI044541"/>
<name>A0A1B0BYT7_9MUSC</name>
<keyword evidence="2" id="KW-1185">Reference proteome</keyword>
<dbReference type="Proteomes" id="UP000092460">
    <property type="component" value="Unassembled WGS sequence"/>
</dbReference>
<accession>A0A1B0BYT7</accession>
<reference evidence="1" key="2">
    <citation type="submission" date="2020-05" db="UniProtKB">
        <authorList>
            <consortium name="EnsemblMetazoa"/>
        </authorList>
    </citation>
    <scope>IDENTIFICATION</scope>
    <source>
        <strain evidence="1">IAEA</strain>
    </source>
</reference>
<sequence>MEKLSARSTKAVFNKTTRTISKKLRVYEYRESSFSMKTLSWHIKKKLSQIDFGYKCIFLQFVGTRT</sequence>
<evidence type="ECO:0000313" key="1">
    <source>
        <dbReference type="EnsemblMetazoa" id="GPPI044541-PA"/>
    </source>
</evidence>
<protein>
    <submittedName>
        <fullName evidence="1">Uncharacterized protein</fullName>
    </submittedName>
</protein>
<reference evidence="2" key="1">
    <citation type="submission" date="2015-01" db="EMBL/GenBank/DDBJ databases">
        <authorList>
            <person name="Aksoy S."/>
            <person name="Warren W."/>
            <person name="Wilson R.K."/>
        </authorList>
    </citation>
    <scope>NUCLEOTIDE SEQUENCE [LARGE SCALE GENOMIC DNA]</scope>
    <source>
        <strain evidence="2">IAEA</strain>
    </source>
</reference>
<dbReference type="EnsemblMetazoa" id="GPPI044541-RA">
    <property type="protein sequence ID" value="GPPI044541-PA"/>
    <property type="gene ID" value="GPPI044541"/>
</dbReference>
<proteinExistence type="predicted"/>
<dbReference type="AlphaFoldDB" id="A0A1B0BYT7"/>
<dbReference type="EMBL" id="JXJN01022817">
    <property type="status" value="NOT_ANNOTATED_CDS"/>
    <property type="molecule type" value="Genomic_DNA"/>
</dbReference>